<dbReference type="InterPro" id="IPR019199">
    <property type="entry name" value="Virulence_VapD/CRISPR_Cas2"/>
</dbReference>
<evidence type="ECO:0000313" key="3">
    <source>
        <dbReference type="EMBL" id="GLR64666.1"/>
    </source>
</evidence>
<organism evidence="3 4">
    <name type="scientific">Marinospirillum insulare</name>
    <dbReference type="NCBI Taxonomy" id="217169"/>
    <lineage>
        <taxon>Bacteria</taxon>
        <taxon>Pseudomonadati</taxon>
        <taxon>Pseudomonadota</taxon>
        <taxon>Gammaproteobacteria</taxon>
        <taxon>Oceanospirillales</taxon>
        <taxon>Oceanospirillaceae</taxon>
        <taxon>Marinospirillum</taxon>
    </lineage>
</organism>
<proteinExistence type="predicted"/>
<dbReference type="RefSeq" id="WP_027851136.1">
    <property type="nucleotide sequence ID" value="NZ_BSOR01000037.1"/>
</dbReference>
<dbReference type="EMBL" id="BSOR01000037">
    <property type="protein sequence ID" value="GLR64666.1"/>
    <property type="molecule type" value="Genomic_DNA"/>
</dbReference>
<keyword evidence="4" id="KW-1185">Reference proteome</keyword>
<keyword evidence="2" id="KW-0378">Hydrolase</keyword>
<reference evidence="4" key="1">
    <citation type="journal article" date="2019" name="Int. J. Syst. Evol. Microbiol.">
        <title>The Global Catalogue of Microorganisms (GCM) 10K type strain sequencing project: providing services to taxonomists for standard genome sequencing and annotation.</title>
        <authorList>
            <consortium name="The Broad Institute Genomics Platform"/>
            <consortium name="The Broad Institute Genome Sequencing Center for Infectious Disease"/>
            <person name="Wu L."/>
            <person name="Ma J."/>
        </authorList>
    </citation>
    <scope>NUCLEOTIDE SEQUENCE [LARGE SCALE GENOMIC DNA]</scope>
    <source>
        <strain evidence="4">NBRC 100033</strain>
    </source>
</reference>
<comment type="caution">
    <text evidence="3">The sequence shown here is derived from an EMBL/GenBank/DDBJ whole genome shotgun (WGS) entry which is preliminary data.</text>
</comment>
<keyword evidence="1" id="KW-0540">Nuclease</keyword>
<dbReference type="Proteomes" id="UP001156682">
    <property type="component" value="Unassembled WGS sequence"/>
</dbReference>
<evidence type="ECO:0000313" key="4">
    <source>
        <dbReference type="Proteomes" id="UP001156682"/>
    </source>
</evidence>
<dbReference type="Gene3D" id="3.30.70.240">
    <property type="match status" value="1"/>
</dbReference>
<evidence type="ECO:0000256" key="2">
    <source>
        <dbReference type="ARBA" id="ARBA00022801"/>
    </source>
</evidence>
<dbReference type="Pfam" id="PF09827">
    <property type="entry name" value="CRISPR_Cas2"/>
    <property type="match status" value="1"/>
</dbReference>
<sequence length="143" mass="16652">MSKYLITFDMDTNCLKENYHGNNWNNAYYDIANTLGKHGFNRIQGSVYLGEEGISEAHGTIALQELTATHDWFYACVSNVRFYRIESDLDAQFVLDGVHQAKQRFNLRIESLRRNMLENGLTEQQIENILKHEQFDIKQLTNS</sequence>
<evidence type="ECO:0000256" key="1">
    <source>
        <dbReference type="ARBA" id="ARBA00022722"/>
    </source>
</evidence>
<protein>
    <submittedName>
        <fullName evidence="3">Virulence-associated protein VapD</fullName>
    </submittedName>
</protein>
<name>A0ABQ6A173_9GAMM</name>
<gene>
    <name evidence="3" type="ORF">GCM10007878_21040</name>
</gene>
<accession>A0ABQ6A173</accession>